<organism evidence="2 3">
    <name type="scientific">Araneus ventricosus</name>
    <name type="common">Orbweaver spider</name>
    <name type="synonym">Epeira ventricosa</name>
    <dbReference type="NCBI Taxonomy" id="182803"/>
    <lineage>
        <taxon>Eukaryota</taxon>
        <taxon>Metazoa</taxon>
        <taxon>Ecdysozoa</taxon>
        <taxon>Arthropoda</taxon>
        <taxon>Chelicerata</taxon>
        <taxon>Arachnida</taxon>
        <taxon>Araneae</taxon>
        <taxon>Araneomorphae</taxon>
        <taxon>Entelegynae</taxon>
        <taxon>Araneoidea</taxon>
        <taxon>Araneidae</taxon>
        <taxon>Araneus</taxon>
    </lineage>
</organism>
<sequence>MESTLSYFEFRNTFRHRVYREIAENTPLPEEKSNPQLPEKESNLQYPEKESNLQQSYIVEEMQMLLIHQILEIEQKCLNLRSWTRKTRNFKCSILKFHDSKWMNVFTEVKCL</sequence>
<gene>
    <name evidence="2" type="ORF">AVEN_34047_1</name>
</gene>
<evidence type="ECO:0000313" key="3">
    <source>
        <dbReference type="Proteomes" id="UP000499080"/>
    </source>
</evidence>
<name>A0A4Y2H0H6_ARAVE</name>
<dbReference type="Proteomes" id="UP000499080">
    <property type="component" value="Unassembled WGS sequence"/>
</dbReference>
<evidence type="ECO:0000313" key="2">
    <source>
        <dbReference type="EMBL" id="GBM59752.1"/>
    </source>
</evidence>
<dbReference type="AlphaFoldDB" id="A0A4Y2H0H6"/>
<dbReference type="EMBL" id="BGPR01101471">
    <property type="protein sequence ID" value="GBM59752.1"/>
    <property type="molecule type" value="Genomic_DNA"/>
</dbReference>
<proteinExistence type="predicted"/>
<protein>
    <submittedName>
        <fullName evidence="2">Uncharacterized protein</fullName>
    </submittedName>
</protein>
<accession>A0A4Y2H0H6</accession>
<keyword evidence="3" id="KW-1185">Reference proteome</keyword>
<evidence type="ECO:0000256" key="1">
    <source>
        <dbReference type="SAM" id="MobiDB-lite"/>
    </source>
</evidence>
<reference evidence="2 3" key="1">
    <citation type="journal article" date="2019" name="Sci. Rep.">
        <title>Orb-weaving spider Araneus ventricosus genome elucidates the spidroin gene catalogue.</title>
        <authorList>
            <person name="Kono N."/>
            <person name="Nakamura H."/>
            <person name="Ohtoshi R."/>
            <person name="Moran D.A.P."/>
            <person name="Shinohara A."/>
            <person name="Yoshida Y."/>
            <person name="Fujiwara M."/>
            <person name="Mori M."/>
            <person name="Tomita M."/>
            <person name="Arakawa K."/>
        </authorList>
    </citation>
    <scope>NUCLEOTIDE SEQUENCE [LARGE SCALE GENOMIC DNA]</scope>
</reference>
<comment type="caution">
    <text evidence="2">The sequence shown here is derived from an EMBL/GenBank/DDBJ whole genome shotgun (WGS) entry which is preliminary data.</text>
</comment>
<feature type="region of interest" description="Disordered" evidence="1">
    <location>
        <begin position="25"/>
        <end position="45"/>
    </location>
</feature>